<reference evidence="2" key="1">
    <citation type="submission" date="2021-09" db="EMBL/GenBank/DDBJ databases">
        <authorList>
            <consortium name="AG Swart"/>
            <person name="Singh M."/>
            <person name="Singh A."/>
            <person name="Seah K."/>
            <person name="Emmerich C."/>
        </authorList>
    </citation>
    <scope>NUCLEOTIDE SEQUENCE</scope>
    <source>
        <strain evidence="2">ATCC30299</strain>
    </source>
</reference>
<name>A0AAU9J035_9CILI</name>
<gene>
    <name evidence="2" type="ORF">BSTOLATCC_MIC18958</name>
</gene>
<evidence type="ECO:0000256" key="1">
    <source>
        <dbReference type="SAM" id="MobiDB-lite"/>
    </source>
</evidence>
<comment type="caution">
    <text evidence="2">The sequence shown here is derived from an EMBL/GenBank/DDBJ whole genome shotgun (WGS) entry which is preliminary data.</text>
</comment>
<evidence type="ECO:0000313" key="2">
    <source>
        <dbReference type="EMBL" id="CAG9317716.1"/>
    </source>
</evidence>
<sequence>MPNNFEIIGFSSSWAGKYIKWSKKLYLWKIRLGIEVHILQFYESRVSGRRRAFLNGKLDISARKTSQLGQYPLRIRSHMILIFERKDHSFDLKFFDDYFGALKIIPLPESDLFISKASKCSIQESKKLFMRSISGFGDVSPYVMTDDTLEKESYFSQSHNFNSYRDKVDALSFVNKPKSPFKKGMKEINDNDFMGFIRGCEAMSSVSKLENGERRLPREACSIQRSKTPTPSRR</sequence>
<organism evidence="2 3">
    <name type="scientific">Blepharisma stoltei</name>
    <dbReference type="NCBI Taxonomy" id="1481888"/>
    <lineage>
        <taxon>Eukaryota</taxon>
        <taxon>Sar</taxon>
        <taxon>Alveolata</taxon>
        <taxon>Ciliophora</taxon>
        <taxon>Postciliodesmatophora</taxon>
        <taxon>Heterotrichea</taxon>
        <taxon>Heterotrichida</taxon>
        <taxon>Blepharismidae</taxon>
        <taxon>Blepharisma</taxon>
    </lineage>
</organism>
<feature type="compositionally biased region" description="Polar residues" evidence="1">
    <location>
        <begin position="223"/>
        <end position="234"/>
    </location>
</feature>
<proteinExistence type="predicted"/>
<keyword evidence="3" id="KW-1185">Reference proteome</keyword>
<dbReference type="Proteomes" id="UP001162131">
    <property type="component" value="Unassembled WGS sequence"/>
</dbReference>
<feature type="region of interest" description="Disordered" evidence="1">
    <location>
        <begin position="211"/>
        <end position="234"/>
    </location>
</feature>
<evidence type="ECO:0000313" key="3">
    <source>
        <dbReference type="Proteomes" id="UP001162131"/>
    </source>
</evidence>
<accession>A0AAU9J035</accession>
<protein>
    <submittedName>
        <fullName evidence="2">Uncharacterized protein</fullName>
    </submittedName>
</protein>
<dbReference type="EMBL" id="CAJZBQ010000018">
    <property type="protein sequence ID" value="CAG9317716.1"/>
    <property type="molecule type" value="Genomic_DNA"/>
</dbReference>
<dbReference type="AlphaFoldDB" id="A0AAU9J035"/>